<feature type="compositionally biased region" description="Basic residues" evidence="3">
    <location>
        <begin position="425"/>
        <end position="442"/>
    </location>
</feature>
<feature type="coiled-coil region" evidence="2">
    <location>
        <begin position="693"/>
        <end position="770"/>
    </location>
</feature>
<evidence type="ECO:0000313" key="5">
    <source>
        <dbReference type="EMBL" id="KAK8898105.1"/>
    </source>
</evidence>
<gene>
    <name evidence="5" type="ORF">M9Y10_000374</name>
</gene>
<evidence type="ECO:0000259" key="4">
    <source>
        <dbReference type="PROSITE" id="PS50011"/>
    </source>
</evidence>
<evidence type="ECO:0000256" key="2">
    <source>
        <dbReference type="SAM" id="Coils"/>
    </source>
</evidence>
<dbReference type="Gene3D" id="1.10.510.10">
    <property type="entry name" value="Transferase(Phosphotransferase) domain 1"/>
    <property type="match status" value="1"/>
</dbReference>
<dbReference type="InterPro" id="IPR000719">
    <property type="entry name" value="Prot_kinase_dom"/>
</dbReference>
<feature type="repeat" description="RCC1" evidence="1">
    <location>
        <begin position="247"/>
        <end position="298"/>
    </location>
</feature>
<dbReference type="SUPFAM" id="SSF56112">
    <property type="entry name" value="Protein kinase-like (PK-like)"/>
    <property type="match status" value="1"/>
</dbReference>
<protein>
    <recommendedName>
        <fullName evidence="4">Protein kinase domain-containing protein</fullName>
    </recommendedName>
</protein>
<feature type="compositionally biased region" description="Basic and acidic residues" evidence="3">
    <location>
        <begin position="391"/>
        <end position="402"/>
    </location>
</feature>
<dbReference type="InterPro" id="IPR000408">
    <property type="entry name" value="Reg_chr_condens"/>
</dbReference>
<feature type="compositionally biased region" description="Acidic residues" evidence="3">
    <location>
        <begin position="619"/>
        <end position="629"/>
    </location>
</feature>
<evidence type="ECO:0000313" key="6">
    <source>
        <dbReference type="Proteomes" id="UP001470230"/>
    </source>
</evidence>
<evidence type="ECO:0000256" key="1">
    <source>
        <dbReference type="PROSITE-ProRule" id="PRU00235"/>
    </source>
</evidence>
<sequence length="1025" mass="115852">MYICGSNNCGQLGENSNGQSTWGDGIICPPCKSHLNIPSLLSFSFYFDHSIIVGRNWRAYAIGNNQEGQISPMLPKQTFNKETEIQFQDENGQPFKFISAVSGENYTLYQVQSESPNSKPSLIFITKNHNPIFVDINGRTPISIYGGHTISASIDNEGNIIIMNERILLASNRRALVKSLPSGDKAIQIACCEGLILVLGRSGRVYMSSIANRGENVNFVEVKELEGIQIVSLTGKYQHCLAVCKDGRVFGRGSNSNSRLGMSKNEYVKFTEINTFKKKCKIVEAEAGFGHSLFKTSDGKIFACGSNFYGHLLLKKVSKTVNQPVEALPLVSDPFCIAGYCLSAVMSVKQVPPNLPNMIFGRQKLPVSEGKSDIDEDEVLESKPPNSDDINEAKTDETKNEKTVTINAKVEDEKYRLRKNETHERKHRKSLNFGHKHRRKSTKAITKYKTEEALIKNIDIPVSKTDESPPKSVDTQDDTDEKSPTKSIDTQDDTDEKSPTKSIDTQDDTDEKSPTKSDEIKENKDDDFNFTLSDDIQMEEPPKSPPKSIDDHKEKGKRSPVKINIIRKDQPDHVDDEFPTLPEEIPTLPEEIPSLPEVISFDDSIKSAIKKSPNKFLEIQEEEEDEDEDSPVKSDEIRFDRRLRSPPKIKLEPISPENSPLKLNEKSGIKISKSEAKINEIRSNNSPRSEAKIQSYLAEITKLKEQLEQKDTQISELKKENEQLLSKEKDYKDRIIDLENSLRTHILESKAKEEEQKQKFEKEKHAIKKNRFSPLELFDDNSIQKVRQISYNSTSEVYEVNCNEHYVQKIFHCKSKVEKHLKVFVQECESIIGLNCPNVVKIYGIQTTKFPPSILTELCASNLKKKVKSLSHEDRVKVILGICNGMKEIHKARIIHGGLKLENILLDEDNNAKVSDFGILTFMDKEIDPKTMVFMAPELMLEKSDYDEKIDIYAFGVVLYAILNDGAYPKISENDVCRGKKAPIPQNVSKFSKNLINSCWSFNPADRPSFDEICSMLKGNESNLI</sequence>
<feature type="domain" description="Protein kinase" evidence="4">
    <location>
        <begin position="783"/>
        <end position="1024"/>
    </location>
</feature>
<feature type="compositionally biased region" description="Basic and acidic residues" evidence="3">
    <location>
        <begin position="409"/>
        <end position="424"/>
    </location>
</feature>
<dbReference type="EMBL" id="JAPFFF010000001">
    <property type="protein sequence ID" value="KAK8898105.1"/>
    <property type="molecule type" value="Genomic_DNA"/>
</dbReference>
<feature type="region of interest" description="Disordered" evidence="3">
    <location>
        <begin position="371"/>
        <end position="594"/>
    </location>
</feature>
<dbReference type="Gene3D" id="3.30.200.20">
    <property type="entry name" value="Phosphorylase Kinase, domain 1"/>
    <property type="match status" value="1"/>
</dbReference>
<dbReference type="Pfam" id="PF13540">
    <property type="entry name" value="RCC1_2"/>
    <property type="match status" value="1"/>
</dbReference>
<comment type="caution">
    <text evidence="5">The sequence shown here is derived from an EMBL/GenBank/DDBJ whole genome shotgun (WGS) entry which is preliminary data.</text>
</comment>
<reference evidence="5 6" key="1">
    <citation type="submission" date="2024-04" db="EMBL/GenBank/DDBJ databases">
        <title>Tritrichomonas musculus Genome.</title>
        <authorList>
            <person name="Alves-Ferreira E."/>
            <person name="Grigg M."/>
            <person name="Lorenzi H."/>
            <person name="Galac M."/>
        </authorList>
    </citation>
    <scope>NUCLEOTIDE SEQUENCE [LARGE SCALE GENOMIC DNA]</scope>
    <source>
        <strain evidence="5 6">EAF2021</strain>
    </source>
</reference>
<dbReference type="InterPro" id="IPR001245">
    <property type="entry name" value="Ser-Thr/Tyr_kinase_cat_dom"/>
</dbReference>
<dbReference type="SUPFAM" id="SSF50985">
    <property type="entry name" value="RCC1/BLIP-II"/>
    <property type="match status" value="1"/>
</dbReference>
<dbReference type="Pfam" id="PF07714">
    <property type="entry name" value="PK_Tyr_Ser-Thr"/>
    <property type="match status" value="1"/>
</dbReference>
<organism evidence="5 6">
    <name type="scientific">Tritrichomonas musculus</name>
    <dbReference type="NCBI Taxonomy" id="1915356"/>
    <lineage>
        <taxon>Eukaryota</taxon>
        <taxon>Metamonada</taxon>
        <taxon>Parabasalia</taxon>
        <taxon>Tritrichomonadida</taxon>
        <taxon>Tritrichomonadidae</taxon>
        <taxon>Tritrichomonas</taxon>
    </lineage>
</organism>
<dbReference type="Gene3D" id="2.130.10.30">
    <property type="entry name" value="Regulator of chromosome condensation 1/beta-lactamase-inhibitor protein II"/>
    <property type="match status" value="2"/>
</dbReference>
<evidence type="ECO:0000256" key="3">
    <source>
        <dbReference type="SAM" id="MobiDB-lite"/>
    </source>
</evidence>
<dbReference type="PROSITE" id="PS50012">
    <property type="entry name" value="RCC1_3"/>
    <property type="match status" value="1"/>
</dbReference>
<feature type="compositionally biased region" description="Basic and acidic residues" evidence="3">
    <location>
        <begin position="630"/>
        <end position="643"/>
    </location>
</feature>
<keyword evidence="6" id="KW-1185">Reference proteome</keyword>
<feature type="compositionally biased region" description="Low complexity" evidence="3">
    <location>
        <begin position="579"/>
        <end position="594"/>
    </location>
</feature>
<dbReference type="PROSITE" id="PS50011">
    <property type="entry name" value="PROTEIN_KINASE_DOM"/>
    <property type="match status" value="1"/>
</dbReference>
<name>A0ABR2L422_9EUKA</name>
<dbReference type="InterPro" id="IPR050167">
    <property type="entry name" value="Ser_Thr_protein_kinase"/>
</dbReference>
<accession>A0ABR2L422</accession>
<dbReference type="PANTHER" id="PTHR23257">
    <property type="entry name" value="SERINE-THREONINE PROTEIN KINASE"/>
    <property type="match status" value="1"/>
</dbReference>
<dbReference type="Proteomes" id="UP001470230">
    <property type="component" value="Unassembled WGS sequence"/>
</dbReference>
<proteinExistence type="predicted"/>
<dbReference type="InterPro" id="IPR009091">
    <property type="entry name" value="RCC1/BLIP-II"/>
</dbReference>
<dbReference type="InterPro" id="IPR011009">
    <property type="entry name" value="Kinase-like_dom_sf"/>
</dbReference>
<feature type="compositionally biased region" description="Basic and acidic residues" evidence="3">
    <location>
        <begin position="511"/>
        <end position="527"/>
    </location>
</feature>
<feature type="region of interest" description="Disordered" evidence="3">
    <location>
        <begin position="617"/>
        <end position="668"/>
    </location>
</feature>
<keyword evidence="2" id="KW-0175">Coiled coil</keyword>